<evidence type="ECO:0000313" key="3">
    <source>
        <dbReference type="Proteomes" id="UP001519295"/>
    </source>
</evidence>
<gene>
    <name evidence="2" type="ORF">JOF36_003877</name>
</gene>
<protein>
    <submittedName>
        <fullName evidence="2">Iron-sulfur cluster repair protein YtfE (RIC family)</fullName>
    </submittedName>
</protein>
<name>A0ABS4VW88_9PSEU</name>
<sequence length="157" mass="17580">MCHYCGCREIPLIRDYIAEHERATTLGGGALRALEHGDRHTADRLVVEMAGELRSHWRGEENGVFVVMAEADDLYVDYVGTLAAEHRALEAFLERIDLGDPADVQRLRREMADLRDHIAREEDGLFPATLVTLDGPGWNRAMAAWAEAHPDHRPAIG</sequence>
<dbReference type="EMBL" id="JAGINU010000001">
    <property type="protein sequence ID" value="MBP2368181.1"/>
    <property type="molecule type" value="Genomic_DNA"/>
</dbReference>
<dbReference type="InterPro" id="IPR012312">
    <property type="entry name" value="Hemerythrin-like"/>
</dbReference>
<comment type="caution">
    <text evidence="2">The sequence shown here is derived from an EMBL/GenBank/DDBJ whole genome shotgun (WGS) entry which is preliminary data.</text>
</comment>
<keyword evidence="3" id="KW-1185">Reference proteome</keyword>
<evidence type="ECO:0000313" key="2">
    <source>
        <dbReference type="EMBL" id="MBP2368181.1"/>
    </source>
</evidence>
<dbReference type="Proteomes" id="UP001519295">
    <property type="component" value="Unassembled WGS sequence"/>
</dbReference>
<reference evidence="2 3" key="1">
    <citation type="submission" date="2021-03" db="EMBL/GenBank/DDBJ databases">
        <title>Sequencing the genomes of 1000 actinobacteria strains.</title>
        <authorList>
            <person name="Klenk H.-P."/>
        </authorList>
    </citation>
    <scope>NUCLEOTIDE SEQUENCE [LARGE SCALE GENOMIC DNA]</scope>
    <source>
        <strain evidence="2 3">DSM 45256</strain>
    </source>
</reference>
<proteinExistence type="predicted"/>
<organism evidence="2 3">
    <name type="scientific">Pseudonocardia parietis</name>
    <dbReference type="NCBI Taxonomy" id="570936"/>
    <lineage>
        <taxon>Bacteria</taxon>
        <taxon>Bacillati</taxon>
        <taxon>Actinomycetota</taxon>
        <taxon>Actinomycetes</taxon>
        <taxon>Pseudonocardiales</taxon>
        <taxon>Pseudonocardiaceae</taxon>
        <taxon>Pseudonocardia</taxon>
    </lineage>
</organism>
<dbReference type="Pfam" id="PF01814">
    <property type="entry name" value="Hemerythrin"/>
    <property type="match status" value="1"/>
</dbReference>
<feature type="domain" description="Hemerythrin-like" evidence="1">
    <location>
        <begin position="16"/>
        <end position="128"/>
    </location>
</feature>
<accession>A0ABS4VW88</accession>
<dbReference type="Gene3D" id="1.20.120.520">
    <property type="entry name" value="nmb1532 protein domain like"/>
    <property type="match status" value="1"/>
</dbReference>
<evidence type="ECO:0000259" key="1">
    <source>
        <dbReference type="Pfam" id="PF01814"/>
    </source>
</evidence>
<dbReference type="RefSeq" id="WP_210028555.1">
    <property type="nucleotide sequence ID" value="NZ_JAGINU010000001.1"/>
</dbReference>